<evidence type="ECO:0000313" key="2">
    <source>
        <dbReference type="EMBL" id="BCD97699.1"/>
    </source>
</evidence>
<dbReference type="EMBL" id="AP023086">
    <property type="protein sequence ID" value="BCD97699.1"/>
    <property type="molecule type" value="Genomic_DNA"/>
</dbReference>
<evidence type="ECO:0000256" key="1">
    <source>
        <dbReference type="SAM" id="MobiDB-lite"/>
    </source>
</evidence>
<dbReference type="KEGG" id="marq:MARGE09_P1900"/>
<gene>
    <name evidence="2" type="ORF">MARGE09_P1900</name>
</gene>
<accession>A0AAN2BK72</accession>
<keyword evidence="3" id="KW-1185">Reference proteome</keyword>
<proteinExistence type="predicted"/>
<dbReference type="AlphaFoldDB" id="A0AAN2BK72"/>
<dbReference type="Proteomes" id="UP001320119">
    <property type="component" value="Chromosome"/>
</dbReference>
<name>A0AAN2BK72_9GAMM</name>
<feature type="region of interest" description="Disordered" evidence="1">
    <location>
        <begin position="37"/>
        <end position="57"/>
    </location>
</feature>
<protein>
    <submittedName>
        <fullName evidence="2">Uncharacterized protein</fullName>
    </submittedName>
</protein>
<organism evidence="2 3">
    <name type="scientific">Marinagarivorans cellulosilyticus</name>
    <dbReference type="NCBI Taxonomy" id="2721545"/>
    <lineage>
        <taxon>Bacteria</taxon>
        <taxon>Pseudomonadati</taxon>
        <taxon>Pseudomonadota</taxon>
        <taxon>Gammaproteobacteria</taxon>
        <taxon>Cellvibrionales</taxon>
        <taxon>Cellvibrionaceae</taxon>
        <taxon>Marinagarivorans</taxon>
    </lineage>
</organism>
<reference evidence="2 3" key="1">
    <citation type="journal article" date="2022" name="IScience">
        <title>An ultrasensitive nanofiber-based assay for enzymatic hydrolysis and deep-sea microbial degradation of cellulose.</title>
        <authorList>
            <person name="Tsudome M."/>
            <person name="Tachioka M."/>
            <person name="Miyazaki M."/>
            <person name="Uchimura K."/>
            <person name="Tsuda M."/>
            <person name="Takaki Y."/>
            <person name="Deguchi S."/>
        </authorList>
    </citation>
    <scope>NUCLEOTIDE SEQUENCE [LARGE SCALE GENOMIC DNA]</scope>
    <source>
        <strain evidence="2 3">GE09</strain>
    </source>
</reference>
<dbReference type="RefSeq" id="WP_236987173.1">
    <property type="nucleotide sequence ID" value="NZ_AP023086.1"/>
</dbReference>
<evidence type="ECO:0000313" key="3">
    <source>
        <dbReference type="Proteomes" id="UP001320119"/>
    </source>
</evidence>
<sequence length="57" mass="6466">MASGKDSEFHKKAKDRGWLLEEIASRWEISVRQMSRVANNPKPKDLDAVTGLPSKKK</sequence>